<accession>A0A9D3YVY8</accession>
<protein>
    <submittedName>
        <fullName evidence="1">Uncharacterized protein</fullName>
    </submittedName>
</protein>
<name>A0A9D3YVY8_DREPO</name>
<evidence type="ECO:0000313" key="2">
    <source>
        <dbReference type="Proteomes" id="UP000828390"/>
    </source>
</evidence>
<reference evidence="1" key="1">
    <citation type="journal article" date="2019" name="bioRxiv">
        <title>The Genome of the Zebra Mussel, Dreissena polymorpha: A Resource for Invasive Species Research.</title>
        <authorList>
            <person name="McCartney M.A."/>
            <person name="Auch B."/>
            <person name="Kono T."/>
            <person name="Mallez S."/>
            <person name="Zhang Y."/>
            <person name="Obille A."/>
            <person name="Becker A."/>
            <person name="Abrahante J.E."/>
            <person name="Garbe J."/>
            <person name="Badalamenti J.P."/>
            <person name="Herman A."/>
            <person name="Mangelson H."/>
            <person name="Liachko I."/>
            <person name="Sullivan S."/>
            <person name="Sone E.D."/>
            <person name="Koren S."/>
            <person name="Silverstein K.A.T."/>
            <person name="Beckman K.B."/>
            <person name="Gohl D.M."/>
        </authorList>
    </citation>
    <scope>NUCLEOTIDE SEQUENCE</scope>
    <source>
        <strain evidence="1">Duluth1</strain>
        <tissue evidence="1">Whole animal</tissue>
    </source>
</reference>
<sequence>MKPAREAVVTGYKFKLVWRREMTSRTDYDGGRDHHVSLVSRLKLGNTRKIRCLTANIRLLQWVPGA</sequence>
<evidence type="ECO:0000313" key="1">
    <source>
        <dbReference type="EMBL" id="KAH3708375.1"/>
    </source>
</evidence>
<dbReference type="AlphaFoldDB" id="A0A9D3YVY8"/>
<dbReference type="Proteomes" id="UP000828390">
    <property type="component" value="Unassembled WGS sequence"/>
</dbReference>
<proteinExistence type="predicted"/>
<reference evidence="1" key="2">
    <citation type="submission" date="2020-11" db="EMBL/GenBank/DDBJ databases">
        <authorList>
            <person name="McCartney M.A."/>
            <person name="Auch B."/>
            <person name="Kono T."/>
            <person name="Mallez S."/>
            <person name="Becker A."/>
            <person name="Gohl D.M."/>
            <person name="Silverstein K.A.T."/>
            <person name="Koren S."/>
            <person name="Bechman K.B."/>
            <person name="Herman A."/>
            <person name="Abrahante J.E."/>
            <person name="Garbe J."/>
        </authorList>
    </citation>
    <scope>NUCLEOTIDE SEQUENCE</scope>
    <source>
        <strain evidence="1">Duluth1</strain>
        <tissue evidence="1">Whole animal</tissue>
    </source>
</reference>
<dbReference type="EMBL" id="JAIWYP010000014">
    <property type="protein sequence ID" value="KAH3708375.1"/>
    <property type="molecule type" value="Genomic_DNA"/>
</dbReference>
<keyword evidence="2" id="KW-1185">Reference proteome</keyword>
<comment type="caution">
    <text evidence="1">The sequence shown here is derived from an EMBL/GenBank/DDBJ whole genome shotgun (WGS) entry which is preliminary data.</text>
</comment>
<organism evidence="1 2">
    <name type="scientific">Dreissena polymorpha</name>
    <name type="common">Zebra mussel</name>
    <name type="synonym">Mytilus polymorpha</name>
    <dbReference type="NCBI Taxonomy" id="45954"/>
    <lineage>
        <taxon>Eukaryota</taxon>
        <taxon>Metazoa</taxon>
        <taxon>Spiralia</taxon>
        <taxon>Lophotrochozoa</taxon>
        <taxon>Mollusca</taxon>
        <taxon>Bivalvia</taxon>
        <taxon>Autobranchia</taxon>
        <taxon>Heteroconchia</taxon>
        <taxon>Euheterodonta</taxon>
        <taxon>Imparidentia</taxon>
        <taxon>Neoheterodontei</taxon>
        <taxon>Myida</taxon>
        <taxon>Dreissenoidea</taxon>
        <taxon>Dreissenidae</taxon>
        <taxon>Dreissena</taxon>
    </lineage>
</organism>
<gene>
    <name evidence="1" type="ORF">DPMN_067824</name>
</gene>